<dbReference type="Proteomes" id="UP001162162">
    <property type="component" value="Unassembled WGS sequence"/>
</dbReference>
<dbReference type="SUPFAM" id="SSF54373">
    <property type="entry name" value="FAD-linked reductases, C-terminal domain"/>
    <property type="match status" value="1"/>
</dbReference>
<dbReference type="PANTHER" id="PTHR11552">
    <property type="entry name" value="GLUCOSE-METHANOL-CHOLINE GMC OXIDOREDUCTASE"/>
    <property type="match status" value="1"/>
</dbReference>
<dbReference type="SUPFAM" id="SSF51905">
    <property type="entry name" value="FAD/NAD(P)-binding domain"/>
    <property type="match status" value="1"/>
</dbReference>
<evidence type="ECO:0000256" key="2">
    <source>
        <dbReference type="PIRSR" id="PIRSR000137-2"/>
    </source>
</evidence>
<dbReference type="Gene3D" id="3.30.560.10">
    <property type="entry name" value="Glucose Oxidase, domain 3"/>
    <property type="match status" value="1"/>
</dbReference>
<gene>
    <name evidence="4" type="ORF">NQ318_016603</name>
</gene>
<evidence type="ECO:0000256" key="1">
    <source>
        <dbReference type="ARBA" id="ARBA00010790"/>
    </source>
</evidence>
<dbReference type="EMBL" id="JAPWTK010000283">
    <property type="protein sequence ID" value="KAJ8943625.1"/>
    <property type="molecule type" value="Genomic_DNA"/>
</dbReference>
<protein>
    <recommendedName>
        <fullName evidence="3">Glucose-methanol-choline oxidoreductase N-terminal domain-containing protein</fullName>
    </recommendedName>
</protein>
<keyword evidence="5" id="KW-1185">Reference proteome</keyword>
<dbReference type="Gene3D" id="3.50.50.60">
    <property type="entry name" value="FAD/NAD(P)-binding domain"/>
    <property type="match status" value="1"/>
</dbReference>
<keyword evidence="2" id="KW-0285">Flavoprotein</keyword>
<dbReference type="InterPro" id="IPR007867">
    <property type="entry name" value="GMC_OxRtase_C"/>
</dbReference>
<dbReference type="PROSITE" id="PS00624">
    <property type="entry name" value="GMC_OXRED_2"/>
    <property type="match status" value="1"/>
</dbReference>
<evidence type="ECO:0000259" key="3">
    <source>
        <dbReference type="PROSITE" id="PS00624"/>
    </source>
</evidence>
<sequence>MNYCNCTSPPYLGPTLVDVCPASNYFAFMTLVEAVVRNLCDISDMCNRVTPPEVPDEEYDFIVIGGGSGGATAAGRLSEVSGWKVLLLEAGIDEPVDTQLPISLNLFQHNEYADWQYKTEPEPVGCQGNDEQRCSWPRAKILGGCSVDNAMIYGRGTPADYDEWAAAGNEGWSYEDVLPWFKYSEDNAEVGTLVDSKYHGTGGPLKVRRFGHQPDMVWDILTAAEELGYPVSDDLCGEDRMGFSITQATITEDYARLSTARAYLRPARDRANLHVMLNSTVTKILINGEQKKVEAVEFTYNNTVYRVNATKEIILAAGAINSPQILLLSGIGPRDVLDSVGIDQVHDLPGVGRNLSNHVSFNIQLELTNVTNTNILDLTALAQYIQGRRGPLSSTGLAQLTARLSSTYAPEDGSNPDLQLFFGGFEQVCSDGEDGGPQNPDAPDAKRKLWILPVNLRPKSRGYIALKSSDPFEAPLMVGNYLTEPEDFGPLIDGIRIAKKFAESSTLISKYGIIEQNITHGNCEDLYSYDSDDYWKCAISYSTSPENHQAGTCKMGPASDEYAVVDNELRVHGIDGLRIADASVCPEYLGKSSRYSRNDRRTGCKLYKKYWKQNVTKRD</sequence>
<evidence type="ECO:0000313" key="4">
    <source>
        <dbReference type="EMBL" id="KAJ8943625.1"/>
    </source>
</evidence>
<proteinExistence type="inferred from homology"/>
<reference evidence="4" key="1">
    <citation type="journal article" date="2023" name="Insect Mol. Biol.">
        <title>Genome sequencing provides insights into the evolution of gene families encoding plant cell wall-degrading enzymes in longhorned beetles.</title>
        <authorList>
            <person name="Shin N.R."/>
            <person name="Okamura Y."/>
            <person name="Kirsch R."/>
            <person name="Pauchet Y."/>
        </authorList>
    </citation>
    <scope>NUCLEOTIDE SEQUENCE</scope>
    <source>
        <strain evidence="4">AMC_N1</strain>
    </source>
</reference>
<dbReference type="GO" id="GO:0016614">
    <property type="term" value="F:oxidoreductase activity, acting on CH-OH group of donors"/>
    <property type="evidence" value="ECO:0007669"/>
    <property type="project" value="InterPro"/>
</dbReference>
<dbReference type="AlphaFoldDB" id="A0AAV8XX46"/>
<feature type="domain" description="Glucose-methanol-choline oxidoreductase N-terminal" evidence="3">
    <location>
        <begin position="318"/>
        <end position="332"/>
    </location>
</feature>
<accession>A0AAV8XX46</accession>
<dbReference type="InterPro" id="IPR012132">
    <property type="entry name" value="GMC_OxRdtase"/>
</dbReference>
<dbReference type="GO" id="GO:0050660">
    <property type="term" value="F:flavin adenine dinucleotide binding"/>
    <property type="evidence" value="ECO:0007669"/>
    <property type="project" value="InterPro"/>
</dbReference>
<dbReference type="Pfam" id="PF05199">
    <property type="entry name" value="GMC_oxred_C"/>
    <property type="match status" value="1"/>
</dbReference>
<dbReference type="PANTHER" id="PTHR11552:SF217">
    <property type="entry name" value="GLUCOSE DEHYDROGENASE [FAD, QUINONE]"/>
    <property type="match status" value="1"/>
</dbReference>
<dbReference type="Pfam" id="PF00732">
    <property type="entry name" value="GMC_oxred_N"/>
    <property type="match status" value="1"/>
</dbReference>
<comment type="similarity">
    <text evidence="1">Belongs to the GMC oxidoreductase family.</text>
</comment>
<name>A0AAV8XX46_9CUCU</name>
<feature type="binding site" evidence="2">
    <location>
        <position position="281"/>
    </location>
    <ligand>
        <name>FAD</name>
        <dbReference type="ChEBI" id="CHEBI:57692"/>
    </ligand>
</feature>
<evidence type="ECO:0000313" key="5">
    <source>
        <dbReference type="Proteomes" id="UP001162162"/>
    </source>
</evidence>
<comment type="cofactor">
    <cofactor evidence="2">
        <name>FAD</name>
        <dbReference type="ChEBI" id="CHEBI:57692"/>
    </cofactor>
</comment>
<keyword evidence="2" id="KW-0274">FAD</keyword>
<organism evidence="4 5">
    <name type="scientific">Aromia moschata</name>
    <dbReference type="NCBI Taxonomy" id="1265417"/>
    <lineage>
        <taxon>Eukaryota</taxon>
        <taxon>Metazoa</taxon>
        <taxon>Ecdysozoa</taxon>
        <taxon>Arthropoda</taxon>
        <taxon>Hexapoda</taxon>
        <taxon>Insecta</taxon>
        <taxon>Pterygota</taxon>
        <taxon>Neoptera</taxon>
        <taxon>Endopterygota</taxon>
        <taxon>Coleoptera</taxon>
        <taxon>Polyphaga</taxon>
        <taxon>Cucujiformia</taxon>
        <taxon>Chrysomeloidea</taxon>
        <taxon>Cerambycidae</taxon>
        <taxon>Cerambycinae</taxon>
        <taxon>Callichromatini</taxon>
        <taxon>Aromia</taxon>
    </lineage>
</organism>
<dbReference type="InterPro" id="IPR036188">
    <property type="entry name" value="FAD/NAD-bd_sf"/>
</dbReference>
<dbReference type="InterPro" id="IPR000172">
    <property type="entry name" value="GMC_OxRdtase_N"/>
</dbReference>
<comment type="caution">
    <text evidence="4">The sequence shown here is derived from an EMBL/GenBank/DDBJ whole genome shotgun (WGS) entry which is preliminary data.</text>
</comment>
<dbReference type="PIRSF" id="PIRSF000137">
    <property type="entry name" value="Alcohol_oxidase"/>
    <property type="match status" value="1"/>
</dbReference>